<dbReference type="InterPro" id="IPR046335">
    <property type="entry name" value="LacI/GalR-like_sensor"/>
</dbReference>
<sequence>MSKGAVYKQGDIVAELERRLDAGIYTSGFPVGADLAAEFGVNIKTINKAINQLVEAGRLARKRGVGTFVLSRSAGEHQIEVLFEGYSALFEHPFWGEIWNGCITQLLDSGYRPVLTQLHADDGTGELLLDDFRFSRTEGKILLGITQPRFLELIQEQGVPVVSAGDRIADPEFPQVYFDYEPGIREAMQFLSGRGCRRIAFLGEVKDSYNPMLLNKFHAYRRSLESLGLYDPELTEHTRPLPEAAGNALRLLLARTMPDAIFVAGDHQVPYIEKVLKGKGMRLPVVGCDGLSFAAWPTVALPRRAAGEAAARMLVARLRGGITPEQTVLPSRFVC</sequence>
<dbReference type="PANTHER" id="PTHR30146">
    <property type="entry name" value="LACI-RELATED TRANSCRIPTIONAL REPRESSOR"/>
    <property type="match status" value="1"/>
</dbReference>
<evidence type="ECO:0000313" key="6">
    <source>
        <dbReference type="Proteomes" id="UP000435649"/>
    </source>
</evidence>
<keyword evidence="1" id="KW-0805">Transcription regulation</keyword>
<feature type="domain" description="HTH gntR-type" evidence="4">
    <location>
        <begin position="6"/>
        <end position="72"/>
    </location>
</feature>
<gene>
    <name evidence="5" type="ORF">FYJ85_05885</name>
</gene>
<dbReference type="SUPFAM" id="SSF53822">
    <property type="entry name" value="Periplasmic binding protein-like I"/>
    <property type="match status" value="1"/>
</dbReference>
<dbReference type="Gene3D" id="3.40.50.2300">
    <property type="match status" value="2"/>
</dbReference>
<evidence type="ECO:0000259" key="4">
    <source>
        <dbReference type="PROSITE" id="PS50949"/>
    </source>
</evidence>
<dbReference type="Gene3D" id="1.10.10.10">
    <property type="entry name" value="Winged helix-like DNA-binding domain superfamily/Winged helix DNA-binding domain"/>
    <property type="match status" value="1"/>
</dbReference>
<dbReference type="SMART" id="SM00345">
    <property type="entry name" value="HTH_GNTR"/>
    <property type="match status" value="1"/>
</dbReference>
<dbReference type="EMBL" id="VUNS01000004">
    <property type="protein sequence ID" value="MST96575.1"/>
    <property type="molecule type" value="Genomic_DNA"/>
</dbReference>
<dbReference type="CDD" id="cd06267">
    <property type="entry name" value="PBP1_LacI_sugar_binding-like"/>
    <property type="match status" value="1"/>
</dbReference>
<dbReference type="InterPro" id="IPR028082">
    <property type="entry name" value="Peripla_BP_I"/>
</dbReference>
<dbReference type="Pfam" id="PF00392">
    <property type="entry name" value="GntR"/>
    <property type="match status" value="1"/>
</dbReference>
<evidence type="ECO:0000313" key="5">
    <source>
        <dbReference type="EMBL" id="MST96575.1"/>
    </source>
</evidence>
<dbReference type="InterPro" id="IPR000524">
    <property type="entry name" value="Tscrpt_reg_HTH_GntR"/>
</dbReference>
<keyword evidence="3" id="KW-0804">Transcription</keyword>
<keyword evidence="6" id="KW-1185">Reference proteome</keyword>
<name>A0A844G0Z3_9BACT</name>
<dbReference type="GO" id="GO:0003700">
    <property type="term" value="F:DNA-binding transcription factor activity"/>
    <property type="evidence" value="ECO:0007669"/>
    <property type="project" value="InterPro"/>
</dbReference>
<dbReference type="Pfam" id="PF13377">
    <property type="entry name" value="Peripla_BP_3"/>
    <property type="match status" value="1"/>
</dbReference>
<evidence type="ECO:0000256" key="3">
    <source>
        <dbReference type="ARBA" id="ARBA00023163"/>
    </source>
</evidence>
<protein>
    <submittedName>
        <fullName evidence="5">GntR family transcriptional regulator</fullName>
    </submittedName>
</protein>
<dbReference type="InterPro" id="IPR036388">
    <property type="entry name" value="WH-like_DNA-bd_sf"/>
</dbReference>
<dbReference type="AlphaFoldDB" id="A0A844G0Z3"/>
<dbReference type="PROSITE" id="PS50949">
    <property type="entry name" value="HTH_GNTR"/>
    <property type="match status" value="1"/>
</dbReference>
<dbReference type="Proteomes" id="UP000435649">
    <property type="component" value="Unassembled WGS sequence"/>
</dbReference>
<evidence type="ECO:0000256" key="2">
    <source>
        <dbReference type="ARBA" id="ARBA00023125"/>
    </source>
</evidence>
<dbReference type="SUPFAM" id="SSF46785">
    <property type="entry name" value="Winged helix' DNA-binding domain"/>
    <property type="match status" value="1"/>
</dbReference>
<organism evidence="5 6">
    <name type="scientific">Victivallis lenta</name>
    <dbReference type="NCBI Taxonomy" id="2606640"/>
    <lineage>
        <taxon>Bacteria</taxon>
        <taxon>Pseudomonadati</taxon>
        <taxon>Lentisphaerota</taxon>
        <taxon>Lentisphaeria</taxon>
        <taxon>Victivallales</taxon>
        <taxon>Victivallaceae</taxon>
        <taxon>Victivallis</taxon>
    </lineage>
</organism>
<proteinExistence type="predicted"/>
<accession>A0A844G0Z3</accession>
<dbReference type="RefSeq" id="WP_106054487.1">
    <property type="nucleotide sequence ID" value="NZ_DBFCZM010000219.1"/>
</dbReference>
<dbReference type="GO" id="GO:0000976">
    <property type="term" value="F:transcription cis-regulatory region binding"/>
    <property type="evidence" value="ECO:0007669"/>
    <property type="project" value="TreeGrafter"/>
</dbReference>
<dbReference type="PANTHER" id="PTHR30146:SF120">
    <property type="entry name" value="ALANINE RACEMASE"/>
    <property type="match status" value="1"/>
</dbReference>
<reference evidence="5 6" key="1">
    <citation type="submission" date="2019-08" db="EMBL/GenBank/DDBJ databases">
        <title>In-depth cultivation of the pig gut microbiome towards novel bacterial diversity and tailored functional studies.</title>
        <authorList>
            <person name="Wylensek D."/>
            <person name="Hitch T.C.A."/>
            <person name="Clavel T."/>
        </authorList>
    </citation>
    <scope>NUCLEOTIDE SEQUENCE [LARGE SCALE GENOMIC DNA]</scope>
    <source>
        <strain evidence="5 6">BBE-744-WT-12</strain>
    </source>
</reference>
<keyword evidence="2" id="KW-0238">DNA-binding</keyword>
<comment type="caution">
    <text evidence="5">The sequence shown here is derived from an EMBL/GenBank/DDBJ whole genome shotgun (WGS) entry which is preliminary data.</text>
</comment>
<dbReference type="InterPro" id="IPR036390">
    <property type="entry name" value="WH_DNA-bd_sf"/>
</dbReference>
<evidence type="ECO:0000256" key="1">
    <source>
        <dbReference type="ARBA" id="ARBA00023015"/>
    </source>
</evidence>